<evidence type="ECO:0000256" key="1">
    <source>
        <dbReference type="SAM" id="Coils"/>
    </source>
</evidence>
<proteinExistence type="predicted"/>
<evidence type="ECO:0000313" key="3">
    <source>
        <dbReference type="Proteomes" id="UP000092544"/>
    </source>
</evidence>
<feature type="coiled-coil region" evidence="1">
    <location>
        <begin position="129"/>
        <end position="156"/>
    </location>
</feature>
<dbReference type="OrthoDB" id="6103324at2"/>
<protein>
    <recommendedName>
        <fullName evidence="4">KfrA N-terminal DNA-binding domain-containing protein</fullName>
    </recommendedName>
</protein>
<dbReference type="AlphaFoldDB" id="A0A1A8TMR2"/>
<keyword evidence="3" id="KW-1185">Reference proteome</keyword>
<sequence length="253" mass="29515">MARKANIAREEIHQACWDLLEKNQFPNIPRIADYFLEKDGRKCSNTTLMNAIAEWEELYKEHQQHQLKELGDSLAPSFNRFSRDVTQILGSLLDEKILDAEAQYALRLAATEGQYSSLSSALCELQDAYDALMEERESLKIMNAQLDEQLKLTQQRYDDVYSHHQVINNQLTREHSEKEALRLNLDQHEVDLAKQDHLIASLKEENSKLKQQVKSLQEEQRAVDKQHRQTLDQTLQEIARTMKQIQGKDRDNK</sequence>
<evidence type="ECO:0000313" key="2">
    <source>
        <dbReference type="EMBL" id="SBS33897.1"/>
    </source>
</evidence>
<gene>
    <name evidence="2" type="ORF">MSP8886_02885</name>
</gene>
<feature type="coiled-coil region" evidence="1">
    <location>
        <begin position="185"/>
        <end position="226"/>
    </location>
</feature>
<dbReference type="RefSeq" id="WP_067017606.1">
    <property type="nucleotide sequence ID" value="NZ_FLOB01000007.1"/>
</dbReference>
<keyword evidence="1" id="KW-0175">Coiled coil</keyword>
<organism evidence="2 3">
    <name type="scientific">Marinomonas spartinae</name>
    <dbReference type="NCBI Taxonomy" id="1792290"/>
    <lineage>
        <taxon>Bacteria</taxon>
        <taxon>Pseudomonadati</taxon>
        <taxon>Pseudomonadota</taxon>
        <taxon>Gammaproteobacteria</taxon>
        <taxon>Oceanospirillales</taxon>
        <taxon>Oceanospirillaceae</taxon>
        <taxon>Marinomonas</taxon>
    </lineage>
</organism>
<dbReference type="Proteomes" id="UP000092544">
    <property type="component" value="Unassembled WGS sequence"/>
</dbReference>
<dbReference type="EMBL" id="FLOB01000007">
    <property type="protein sequence ID" value="SBS33897.1"/>
    <property type="molecule type" value="Genomic_DNA"/>
</dbReference>
<reference evidence="2 3" key="1">
    <citation type="submission" date="2016-06" db="EMBL/GenBank/DDBJ databases">
        <authorList>
            <person name="Kjaerup R.B."/>
            <person name="Dalgaard T.S."/>
            <person name="Juul-Madsen H.R."/>
        </authorList>
    </citation>
    <scope>NUCLEOTIDE SEQUENCE [LARGE SCALE GENOMIC DNA]</scope>
    <source>
        <strain evidence="2 3">CECT 8886</strain>
    </source>
</reference>
<name>A0A1A8TMR2_9GAMM</name>
<evidence type="ECO:0008006" key="4">
    <source>
        <dbReference type="Google" id="ProtNLM"/>
    </source>
</evidence>
<accession>A0A1A8TMR2</accession>
<dbReference type="STRING" id="1792290.MSP8886_02885"/>